<dbReference type="AlphaFoldDB" id="A1AQ02"/>
<dbReference type="GO" id="GO:0016616">
    <property type="term" value="F:oxidoreductase activity, acting on the CH-OH group of donors, NAD or NADP as acceptor"/>
    <property type="evidence" value="ECO:0007669"/>
    <property type="project" value="InterPro"/>
</dbReference>
<organism evidence="7 8">
    <name type="scientific">Pelobacter propionicus (strain DSM 2379 / NBRC 103807 / OttBd1)</name>
    <dbReference type="NCBI Taxonomy" id="338966"/>
    <lineage>
        <taxon>Bacteria</taxon>
        <taxon>Pseudomonadati</taxon>
        <taxon>Thermodesulfobacteriota</taxon>
        <taxon>Desulfuromonadia</taxon>
        <taxon>Desulfuromonadales</taxon>
        <taxon>Desulfuromonadaceae</taxon>
        <taxon>Pelobacter</taxon>
    </lineage>
</organism>
<dbReference type="Gene3D" id="3.40.50.720">
    <property type="entry name" value="NAD(P)-binding Rossmann-like Domain"/>
    <property type="match status" value="2"/>
</dbReference>
<dbReference type="RefSeq" id="WP_011735699.1">
    <property type="nucleotide sequence ID" value="NC_008609.1"/>
</dbReference>
<dbReference type="GO" id="GO:0051287">
    <property type="term" value="F:NAD binding"/>
    <property type="evidence" value="ECO:0007669"/>
    <property type="project" value="InterPro"/>
</dbReference>
<dbReference type="Pfam" id="PF02826">
    <property type="entry name" value="2-Hacid_dh_C"/>
    <property type="match status" value="1"/>
</dbReference>
<evidence type="ECO:0000256" key="1">
    <source>
        <dbReference type="ARBA" id="ARBA00005854"/>
    </source>
</evidence>
<dbReference type="InterPro" id="IPR006140">
    <property type="entry name" value="D-isomer_DH_NAD-bd"/>
</dbReference>
<dbReference type="eggNOG" id="COG1052">
    <property type="taxonomic scope" value="Bacteria"/>
</dbReference>
<name>A1AQ02_PELPD</name>
<dbReference type="SUPFAM" id="SSF52283">
    <property type="entry name" value="Formate/glycerate dehydrogenase catalytic domain-like"/>
    <property type="match status" value="1"/>
</dbReference>
<protein>
    <submittedName>
        <fullName evidence="7">D-isomer specific 2-hydroxyacid dehydrogenase, NAD-binding protein</fullName>
    </submittedName>
</protein>
<dbReference type="Proteomes" id="UP000006732">
    <property type="component" value="Chromosome"/>
</dbReference>
<dbReference type="InterPro" id="IPR006139">
    <property type="entry name" value="D-isomer_2_OHA_DH_cat_dom"/>
</dbReference>
<feature type="domain" description="D-isomer specific 2-hydroxyacid dehydrogenase NAD-binding" evidence="6">
    <location>
        <begin position="111"/>
        <end position="287"/>
    </location>
</feature>
<dbReference type="InterPro" id="IPR029753">
    <property type="entry name" value="D-isomer_DH_CS"/>
</dbReference>
<gene>
    <name evidence="7" type="ordered locus">Ppro_1810</name>
</gene>
<dbReference type="EMBL" id="CP000482">
    <property type="protein sequence ID" value="ABK99422.1"/>
    <property type="molecule type" value="Genomic_DNA"/>
</dbReference>
<dbReference type="FunFam" id="3.40.50.720:FF:000203">
    <property type="entry name" value="D-3-phosphoglycerate dehydrogenase (SerA)"/>
    <property type="match status" value="1"/>
</dbReference>
<dbReference type="KEGG" id="ppd:Ppro_1810"/>
<keyword evidence="2 4" id="KW-0560">Oxidoreductase</keyword>
<dbReference type="HOGENOM" id="CLU_019796_1_3_7"/>
<dbReference type="PANTHER" id="PTHR43761:SF1">
    <property type="entry name" value="D-ISOMER SPECIFIC 2-HYDROXYACID DEHYDROGENASE CATALYTIC DOMAIN-CONTAINING PROTEIN-RELATED"/>
    <property type="match status" value="1"/>
</dbReference>
<dbReference type="Pfam" id="PF00389">
    <property type="entry name" value="2-Hacid_dh"/>
    <property type="match status" value="1"/>
</dbReference>
<dbReference type="PANTHER" id="PTHR43761">
    <property type="entry name" value="D-ISOMER SPECIFIC 2-HYDROXYACID DEHYDROGENASE FAMILY PROTEIN (AFU_ORTHOLOGUE AFUA_1G13630)"/>
    <property type="match status" value="1"/>
</dbReference>
<dbReference type="InterPro" id="IPR050418">
    <property type="entry name" value="D-iso_2-hydroxyacid_DH_PdxB"/>
</dbReference>
<accession>A1AQ02</accession>
<dbReference type="PROSITE" id="PS00670">
    <property type="entry name" value="D_2_HYDROXYACID_DH_2"/>
    <property type="match status" value="1"/>
</dbReference>
<keyword evidence="8" id="KW-1185">Reference proteome</keyword>
<evidence type="ECO:0000256" key="4">
    <source>
        <dbReference type="RuleBase" id="RU003719"/>
    </source>
</evidence>
<dbReference type="OrthoDB" id="9793626at2"/>
<feature type="domain" description="D-isomer specific 2-hydroxyacid dehydrogenase catalytic" evidence="5">
    <location>
        <begin position="29"/>
        <end position="318"/>
    </location>
</feature>
<proteinExistence type="inferred from homology"/>
<dbReference type="InterPro" id="IPR036291">
    <property type="entry name" value="NAD(P)-bd_dom_sf"/>
</dbReference>
<reference evidence="7 8" key="1">
    <citation type="submission" date="2006-10" db="EMBL/GenBank/DDBJ databases">
        <title>Complete sequence of chromosome of Pelobacter propionicus DSM 2379.</title>
        <authorList>
            <consortium name="US DOE Joint Genome Institute"/>
            <person name="Copeland A."/>
            <person name="Lucas S."/>
            <person name="Lapidus A."/>
            <person name="Barry K."/>
            <person name="Detter J.C."/>
            <person name="Glavina del Rio T."/>
            <person name="Hammon N."/>
            <person name="Israni S."/>
            <person name="Dalin E."/>
            <person name="Tice H."/>
            <person name="Pitluck S."/>
            <person name="Saunders E."/>
            <person name="Brettin T."/>
            <person name="Bruce D."/>
            <person name="Han C."/>
            <person name="Tapia R."/>
            <person name="Schmutz J."/>
            <person name="Larimer F."/>
            <person name="Land M."/>
            <person name="Hauser L."/>
            <person name="Kyrpides N."/>
            <person name="Kim E."/>
            <person name="Lovley D."/>
            <person name="Richardson P."/>
        </authorList>
    </citation>
    <scope>NUCLEOTIDE SEQUENCE [LARGE SCALE GENOMIC DNA]</scope>
    <source>
        <strain evidence="8">DSM 2379 / NBRC 103807 / OttBd1</strain>
    </source>
</reference>
<evidence type="ECO:0000313" key="8">
    <source>
        <dbReference type="Proteomes" id="UP000006732"/>
    </source>
</evidence>
<dbReference type="SUPFAM" id="SSF51735">
    <property type="entry name" value="NAD(P)-binding Rossmann-fold domains"/>
    <property type="match status" value="1"/>
</dbReference>
<comment type="similarity">
    <text evidence="1 4">Belongs to the D-isomer specific 2-hydroxyacid dehydrogenase family.</text>
</comment>
<sequence>MNSTVFLNAARLDFDGKLDFSPLSDLTAFTRYDNSSDEEIPSRVEGQTIVITKELPLGRELIHCFPASVKLICEAGTGYNNIDIAAARSRGIGVCNVPSYSTDAVAQLAITFMLNLSASLVQQQTMLRRGNLDNFQKSLQLPHFELNGKTLGVIGFGEIGRRVIAIARTLGMKIIVHSRTPRPELDPDLRFVSLEELLATSDFVSLHCPLNDATRHVINAERLEMMKPTAFIINTSRGPLIHEPALSQALTRGTIAGAGLDVQEQEPPEPGDPLYSLENVILTPHIGWKRLETRQRLIGLTAANIDAFIKDAAINIVN</sequence>
<evidence type="ECO:0000313" key="7">
    <source>
        <dbReference type="EMBL" id="ABK99422.1"/>
    </source>
</evidence>
<keyword evidence="3" id="KW-0520">NAD</keyword>
<evidence type="ECO:0000259" key="5">
    <source>
        <dbReference type="Pfam" id="PF00389"/>
    </source>
</evidence>
<evidence type="ECO:0000256" key="3">
    <source>
        <dbReference type="ARBA" id="ARBA00023027"/>
    </source>
</evidence>
<evidence type="ECO:0000259" key="6">
    <source>
        <dbReference type="Pfam" id="PF02826"/>
    </source>
</evidence>
<dbReference type="STRING" id="338966.Ppro_1810"/>
<evidence type="ECO:0000256" key="2">
    <source>
        <dbReference type="ARBA" id="ARBA00023002"/>
    </source>
</evidence>